<comment type="similarity">
    <text evidence="1">Belongs to the PPR family. P subfamily.</text>
</comment>
<name>A0A2K3JXD8_TRIPR</name>
<dbReference type="Pfam" id="PF01535">
    <property type="entry name" value="PPR"/>
    <property type="match status" value="1"/>
</dbReference>
<reference evidence="4 5" key="1">
    <citation type="journal article" date="2014" name="Am. J. Bot.">
        <title>Genome assembly and annotation for red clover (Trifolium pratense; Fabaceae).</title>
        <authorList>
            <person name="Istvanek J."/>
            <person name="Jaros M."/>
            <person name="Krenek A."/>
            <person name="Repkova J."/>
        </authorList>
    </citation>
    <scope>NUCLEOTIDE SEQUENCE [LARGE SCALE GENOMIC DNA]</scope>
    <source>
        <strain evidence="5">cv. Tatra</strain>
        <tissue evidence="4">Young leaves</tissue>
    </source>
</reference>
<gene>
    <name evidence="4" type="ORF">L195_g051059</name>
</gene>
<dbReference type="ExpressionAtlas" id="A0A2K3JXD8">
    <property type="expression patterns" value="baseline"/>
</dbReference>
<dbReference type="InterPro" id="IPR011990">
    <property type="entry name" value="TPR-like_helical_dom_sf"/>
</dbReference>
<evidence type="ECO:0000256" key="2">
    <source>
        <dbReference type="ARBA" id="ARBA00022737"/>
    </source>
</evidence>
<dbReference type="PANTHER" id="PTHR47941">
    <property type="entry name" value="PENTATRICOPEPTIDE REPEAT-CONTAINING PROTEIN 3, MITOCHONDRIAL"/>
    <property type="match status" value="1"/>
</dbReference>
<proteinExistence type="inferred from homology"/>
<feature type="non-terminal residue" evidence="4">
    <location>
        <position position="164"/>
    </location>
</feature>
<comment type="caution">
    <text evidence="4">The sequence shown here is derived from an EMBL/GenBank/DDBJ whole genome shotgun (WGS) entry which is preliminary data.</text>
</comment>
<dbReference type="STRING" id="57577.A0A2K3JXD8"/>
<evidence type="ECO:0000256" key="3">
    <source>
        <dbReference type="PROSITE-ProRule" id="PRU00708"/>
    </source>
</evidence>
<dbReference type="NCBIfam" id="TIGR00756">
    <property type="entry name" value="PPR"/>
    <property type="match status" value="3"/>
</dbReference>
<dbReference type="Proteomes" id="UP000236291">
    <property type="component" value="Unassembled WGS sequence"/>
</dbReference>
<evidence type="ECO:0000313" key="5">
    <source>
        <dbReference type="Proteomes" id="UP000236291"/>
    </source>
</evidence>
<dbReference type="Pfam" id="PF13041">
    <property type="entry name" value="PPR_2"/>
    <property type="match status" value="1"/>
</dbReference>
<sequence length="164" mass="18407">MISKRLLHSSHPTFSIHSFHLSSSASSSSTPLLESLSHFHRSLENYPNSVPSYSSCNTLIDNLRKAKHYDHVISVHSKMRNCVVLDRVSYNTVINGLCKGKRFVEARDLFEEMKVGDCKPNSVTFSALIDGFCKDGRVEEGFGLLEDMEKMGLEADVFVYSSLI</sequence>
<organism evidence="4 5">
    <name type="scientific">Trifolium pratense</name>
    <name type="common">Red clover</name>
    <dbReference type="NCBI Taxonomy" id="57577"/>
    <lineage>
        <taxon>Eukaryota</taxon>
        <taxon>Viridiplantae</taxon>
        <taxon>Streptophyta</taxon>
        <taxon>Embryophyta</taxon>
        <taxon>Tracheophyta</taxon>
        <taxon>Spermatophyta</taxon>
        <taxon>Magnoliopsida</taxon>
        <taxon>eudicotyledons</taxon>
        <taxon>Gunneridae</taxon>
        <taxon>Pentapetalae</taxon>
        <taxon>rosids</taxon>
        <taxon>fabids</taxon>
        <taxon>Fabales</taxon>
        <taxon>Fabaceae</taxon>
        <taxon>Papilionoideae</taxon>
        <taxon>50 kb inversion clade</taxon>
        <taxon>NPAAA clade</taxon>
        <taxon>Hologalegina</taxon>
        <taxon>IRL clade</taxon>
        <taxon>Trifolieae</taxon>
        <taxon>Trifolium</taxon>
    </lineage>
</organism>
<evidence type="ECO:0000256" key="1">
    <source>
        <dbReference type="ARBA" id="ARBA00007626"/>
    </source>
</evidence>
<keyword evidence="2" id="KW-0677">Repeat</keyword>
<dbReference type="PROSITE" id="PS51375">
    <property type="entry name" value="PPR"/>
    <property type="match status" value="2"/>
</dbReference>
<feature type="repeat" description="PPR" evidence="3">
    <location>
        <begin position="86"/>
        <end position="120"/>
    </location>
</feature>
<accession>A0A2K3JXD8</accession>
<dbReference type="EMBL" id="ASHM01079232">
    <property type="protein sequence ID" value="PNX58729.1"/>
    <property type="molecule type" value="Genomic_DNA"/>
</dbReference>
<feature type="repeat" description="PPR" evidence="3">
    <location>
        <begin position="121"/>
        <end position="155"/>
    </location>
</feature>
<protein>
    <submittedName>
        <fullName evidence="4">Pentatricopeptide repeat-containing protein</fullName>
    </submittedName>
</protein>
<dbReference type="AlphaFoldDB" id="A0A2K3JXD8"/>
<evidence type="ECO:0000313" key="4">
    <source>
        <dbReference type="EMBL" id="PNX58729.1"/>
    </source>
</evidence>
<reference evidence="4 5" key="2">
    <citation type="journal article" date="2017" name="Front. Plant Sci.">
        <title>Gene Classification and Mining of Molecular Markers Useful in Red Clover (Trifolium pratense) Breeding.</title>
        <authorList>
            <person name="Istvanek J."/>
            <person name="Dluhosova J."/>
            <person name="Dluhos P."/>
            <person name="Patkova L."/>
            <person name="Nedelnik J."/>
            <person name="Repkova J."/>
        </authorList>
    </citation>
    <scope>NUCLEOTIDE SEQUENCE [LARGE SCALE GENOMIC DNA]</scope>
    <source>
        <strain evidence="5">cv. Tatra</strain>
        <tissue evidence="4">Young leaves</tissue>
    </source>
</reference>
<dbReference type="InterPro" id="IPR002885">
    <property type="entry name" value="PPR_rpt"/>
</dbReference>
<dbReference type="Gene3D" id="1.25.40.10">
    <property type="entry name" value="Tetratricopeptide repeat domain"/>
    <property type="match status" value="1"/>
</dbReference>